<dbReference type="EMBL" id="ML994721">
    <property type="protein sequence ID" value="KAF2175878.1"/>
    <property type="molecule type" value="Genomic_DNA"/>
</dbReference>
<evidence type="ECO:0000313" key="2">
    <source>
        <dbReference type="Proteomes" id="UP000800200"/>
    </source>
</evidence>
<keyword evidence="2" id="KW-1185">Reference proteome</keyword>
<feature type="non-terminal residue" evidence="1">
    <location>
        <position position="1"/>
    </location>
</feature>
<organism evidence="1 2">
    <name type="scientific">Zopfia rhizophila CBS 207.26</name>
    <dbReference type="NCBI Taxonomy" id="1314779"/>
    <lineage>
        <taxon>Eukaryota</taxon>
        <taxon>Fungi</taxon>
        <taxon>Dikarya</taxon>
        <taxon>Ascomycota</taxon>
        <taxon>Pezizomycotina</taxon>
        <taxon>Dothideomycetes</taxon>
        <taxon>Dothideomycetes incertae sedis</taxon>
        <taxon>Zopfiaceae</taxon>
        <taxon>Zopfia</taxon>
    </lineage>
</organism>
<sequence length="55" mass="6625">NASKVKADLVKYRRKFIYLIEAYYYYYKGQAFFMHKEKLVGFSVNSRIIINAAFF</sequence>
<name>A0A6A6DBK4_9PEZI</name>
<gene>
    <name evidence="1" type="ORF">K469DRAFT_609090</name>
</gene>
<dbReference type="AlphaFoldDB" id="A0A6A6DBK4"/>
<dbReference type="Proteomes" id="UP000800200">
    <property type="component" value="Unassembled WGS sequence"/>
</dbReference>
<reference evidence="1" key="1">
    <citation type="journal article" date="2020" name="Stud. Mycol.">
        <title>101 Dothideomycetes genomes: a test case for predicting lifestyles and emergence of pathogens.</title>
        <authorList>
            <person name="Haridas S."/>
            <person name="Albert R."/>
            <person name="Binder M."/>
            <person name="Bloem J."/>
            <person name="Labutti K."/>
            <person name="Salamov A."/>
            <person name="Andreopoulos B."/>
            <person name="Baker S."/>
            <person name="Barry K."/>
            <person name="Bills G."/>
            <person name="Bluhm B."/>
            <person name="Cannon C."/>
            <person name="Castanera R."/>
            <person name="Culley D."/>
            <person name="Daum C."/>
            <person name="Ezra D."/>
            <person name="Gonzalez J."/>
            <person name="Henrissat B."/>
            <person name="Kuo A."/>
            <person name="Liang C."/>
            <person name="Lipzen A."/>
            <person name="Lutzoni F."/>
            <person name="Magnuson J."/>
            <person name="Mondo S."/>
            <person name="Nolan M."/>
            <person name="Ohm R."/>
            <person name="Pangilinan J."/>
            <person name="Park H.-J."/>
            <person name="Ramirez L."/>
            <person name="Alfaro M."/>
            <person name="Sun H."/>
            <person name="Tritt A."/>
            <person name="Yoshinaga Y."/>
            <person name="Zwiers L.-H."/>
            <person name="Turgeon B."/>
            <person name="Goodwin S."/>
            <person name="Spatafora J."/>
            <person name="Crous P."/>
            <person name="Grigoriev I."/>
        </authorList>
    </citation>
    <scope>NUCLEOTIDE SEQUENCE</scope>
    <source>
        <strain evidence="1">CBS 207.26</strain>
    </source>
</reference>
<proteinExistence type="predicted"/>
<accession>A0A6A6DBK4</accession>
<protein>
    <submittedName>
        <fullName evidence="1">Uncharacterized protein</fullName>
    </submittedName>
</protein>
<evidence type="ECO:0000313" key="1">
    <source>
        <dbReference type="EMBL" id="KAF2175878.1"/>
    </source>
</evidence>